<dbReference type="Proteomes" id="UP001241072">
    <property type="component" value="Unassembled WGS sequence"/>
</dbReference>
<name>A0ABT9BLI9_9MICO</name>
<feature type="transmembrane region" description="Helical" evidence="1">
    <location>
        <begin position="12"/>
        <end position="32"/>
    </location>
</feature>
<dbReference type="EMBL" id="JAUQUB010000001">
    <property type="protein sequence ID" value="MDO7881893.1"/>
    <property type="molecule type" value="Genomic_DNA"/>
</dbReference>
<feature type="transmembrane region" description="Helical" evidence="1">
    <location>
        <begin position="38"/>
        <end position="59"/>
    </location>
</feature>
<evidence type="ECO:0000313" key="2">
    <source>
        <dbReference type="EMBL" id="MDO7881893.1"/>
    </source>
</evidence>
<gene>
    <name evidence="2" type="ORF">Q5716_06590</name>
</gene>
<evidence type="ECO:0000313" key="3">
    <source>
        <dbReference type="Proteomes" id="UP001241072"/>
    </source>
</evidence>
<feature type="transmembrane region" description="Helical" evidence="1">
    <location>
        <begin position="66"/>
        <end position="87"/>
    </location>
</feature>
<feature type="transmembrane region" description="Helical" evidence="1">
    <location>
        <begin position="147"/>
        <end position="166"/>
    </location>
</feature>
<comment type="caution">
    <text evidence="2">The sequence shown here is derived from an EMBL/GenBank/DDBJ whole genome shotgun (WGS) entry which is preliminary data.</text>
</comment>
<sequence length="173" mass="17543">MAALSRSRRATAGIAFIVAGAALLLAALLPFVGVSVPWLYPIAYAAITVGLVILALGAVTSAVTKVALFAGALGWAILVLTNVGIAVPGVVGTIGIVLAALGTLVGAIVLYTGREIVNRSAIAFVVTAIIAALFLLSRAGLFSLGQFGEIVTIALGAGFLITGVLFRQTERKR</sequence>
<keyword evidence="3" id="KW-1185">Reference proteome</keyword>
<feature type="transmembrane region" description="Helical" evidence="1">
    <location>
        <begin position="120"/>
        <end position="141"/>
    </location>
</feature>
<reference evidence="2 3" key="1">
    <citation type="submission" date="2023-07" db="EMBL/GenBank/DDBJ databases">
        <title>Protaetiibacter sp. nov WY-16 isolated from soil.</title>
        <authorList>
            <person name="Liu B."/>
            <person name="Wan Y."/>
        </authorList>
    </citation>
    <scope>NUCLEOTIDE SEQUENCE [LARGE SCALE GENOMIC DNA]</scope>
    <source>
        <strain evidence="2 3">WY-16</strain>
    </source>
</reference>
<protein>
    <recommendedName>
        <fullName evidence="4">DUF308 domain-containing protein</fullName>
    </recommendedName>
</protein>
<accession>A0ABT9BLI9</accession>
<proteinExistence type="predicted"/>
<keyword evidence="1" id="KW-0472">Membrane</keyword>
<evidence type="ECO:0000256" key="1">
    <source>
        <dbReference type="SAM" id="Phobius"/>
    </source>
</evidence>
<feature type="transmembrane region" description="Helical" evidence="1">
    <location>
        <begin position="93"/>
        <end position="113"/>
    </location>
</feature>
<keyword evidence="1" id="KW-1133">Transmembrane helix</keyword>
<organism evidence="2 3">
    <name type="scientific">Antiquaquibacter soli</name>
    <dbReference type="NCBI Taxonomy" id="3064523"/>
    <lineage>
        <taxon>Bacteria</taxon>
        <taxon>Bacillati</taxon>
        <taxon>Actinomycetota</taxon>
        <taxon>Actinomycetes</taxon>
        <taxon>Micrococcales</taxon>
        <taxon>Microbacteriaceae</taxon>
        <taxon>Antiquaquibacter</taxon>
    </lineage>
</organism>
<dbReference type="RefSeq" id="WP_305002285.1">
    <property type="nucleotide sequence ID" value="NZ_JAUQUB010000001.1"/>
</dbReference>
<keyword evidence="1" id="KW-0812">Transmembrane</keyword>
<evidence type="ECO:0008006" key="4">
    <source>
        <dbReference type="Google" id="ProtNLM"/>
    </source>
</evidence>